<dbReference type="InterPro" id="IPR046025">
    <property type="entry name" value="DUF5983"/>
</dbReference>
<sequence length="240" mass="26588">MDHSSNPFARGYYGFEIQRVVVISYDDRHPQTVLPLHASQAHLRDEEVARRACLFNDDFAVVTEGQTVPPELDALCGGSGTVQAVSHDIWGRTIEGAFDYLGDRQMLTSAEEIVRNLQFRTGFYSRAWEISTAHITAASSRYLCDLADIATPIGFLFVAFRIPYSPAIGVKLIATPWTDENLMDIESITASQLRQEHLSKGMPEDLANVLALAGQADIRMLVFDADASPLEGLPLFEEQP</sequence>
<dbReference type="EMBL" id="CAADIL010000003">
    <property type="protein sequence ID" value="VFR61547.1"/>
    <property type="molecule type" value="Genomic_DNA"/>
</dbReference>
<evidence type="ECO:0000313" key="3">
    <source>
        <dbReference type="EMBL" id="VFR61547.1"/>
    </source>
</evidence>
<feature type="domain" description="DUF5983" evidence="1">
    <location>
        <begin position="128"/>
        <end position="237"/>
    </location>
</feature>
<reference evidence="3" key="1">
    <citation type="submission" date="2019-03" db="EMBL/GenBank/DDBJ databases">
        <authorList>
            <person name="Danneels B."/>
        </authorList>
    </citation>
    <scope>NUCLEOTIDE SEQUENCE</scope>
</reference>
<protein>
    <recommendedName>
        <fullName evidence="1">DUF5983 domain-containing protein</fullName>
    </recommendedName>
</protein>
<proteinExistence type="predicted"/>
<evidence type="ECO:0000259" key="1">
    <source>
        <dbReference type="Pfam" id="PF19419"/>
    </source>
</evidence>
<dbReference type="AlphaFoldDB" id="A0A484SIE9"/>
<dbReference type="EMBL" id="CAADIJ010000028">
    <property type="protein sequence ID" value="VFR87904.1"/>
    <property type="molecule type" value="Genomic_DNA"/>
</dbReference>
<dbReference type="Pfam" id="PF19419">
    <property type="entry name" value="DUF5983"/>
    <property type="match status" value="1"/>
</dbReference>
<accession>A0A484SIE9</accession>
<evidence type="ECO:0000313" key="2">
    <source>
        <dbReference type="EMBL" id="VFR23738.1"/>
    </source>
</evidence>
<name>A0A484SIE9_9ZZZZ</name>
<dbReference type="EMBL" id="CAADIC010000003">
    <property type="protein sequence ID" value="VFR23738.1"/>
    <property type="molecule type" value="Genomic_DNA"/>
</dbReference>
<organism evidence="3">
    <name type="scientific">plant metagenome</name>
    <dbReference type="NCBI Taxonomy" id="1297885"/>
    <lineage>
        <taxon>unclassified sequences</taxon>
        <taxon>metagenomes</taxon>
        <taxon>organismal metagenomes</taxon>
    </lineage>
</organism>
<gene>
    <name evidence="2" type="ORF">ANDA3_1202</name>
    <name evidence="3" type="ORF">DAR2_1072</name>
    <name evidence="4" type="ORF">DAR3_1069</name>
</gene>
<evidence type="ECO:0000313" key="4">
    <source>
        <dbReference type="EMBL" id="VFR87904.1"/>
    </source>
</evidence>